<dbReference type="Pfam" id="PF13458">
    <property type="entry name" value="Peripla_BP_6"/>
    <property type="match status" value="1"/>
</dbReference>
<sequence>MKKAFLLVIALCLALGMTAGSHAEEARDYFKIGVITSLSGSLATGGNVTKRGYDLWADEVNKAGGIDIKGKKYPVKLFYGDAQSEPSQGASAAERLATQEKVDVVLGPYSSGVTLAVAPVLEKYKIPMITGSAESPLIWREKFRYTFGTIPPVNYTGSTPIQTLAKLNPAPKSAIILGSNDAFSKATAEAFQDAATKAGIKVMKFNIVPSGQDLIPFLSSAKAMQPDLIAFGGHDEELINLVKGLRQINFTPKALLMHYGVTEPAFFESLKKDAEQVLGAAVWTESVHTKGELLWPNAKAYADAAMKAYGVPADYTQAGSSAAGIAFQVALMKAGATPPLSEAARESIIKILEDLKVETFYGTIDFANEGQFYHANIGLTPLTIQVQDGKIAVVGPETEAQAKIQYPMKPWQERK</sequence>
<evidence type="ECO:0000256" key="3">
    <source>
        <dbReference type="SAM" id="SignalP"/>
    </source>
</evidence>
<evidence type="ECO:0000259" key="4">
    <source>
        <dbReference type="Pfam" id="PF13458"/>
    </source>
</evidence>
<comment type="similarity">
    <text evidence="1">Belongs to the leucine-binding protein family.</text>
</comment>
<gene>
    <name evidence="5" type="ORF">ENS29_11795</name>
</gene>
<reference evidence="5" key="1">
    <citation type="journal article" date="2020" name="mSystems">
        <title>Genome- and Community-Level Interaction Insights into Carbon Utilization and Element Cycling Functions of Hydrothermarchaeota in Hydrothermal Sediment.</title>
        <authorList>
            <person name="Zhou Z."/>
            <person name="Liu Y."/>
            <person name="Xu W."/>
            <person name="Pan J."/>
            <person name="Luo Z.H."/>
            <person name="Li M."/>
        </authorList>
    </citation>
    <scope>NUCLEOTIDE SEQUENCE [LARGE SCALE GENOMIC DNA]</scope>
    <source>
        <strain evidence="5">SpSt-477</strain>
    </source>
</reference>
<dbReference type="InterPro" id="IPR028081">
    <property type="entry name" value="Leu-bd"/>
</dbReference>
<dbReference type="InterPro" id="IPR051010">
    <property type="entry name" value="BCAA_transport"/>
</dbReference>
<name>A0A7C4RT83_9BACT</name>
<keyword evidence="2 3" id="KW-0732">Signal</keyword>
<feature type="domain" description="Leucine-binding protein" evidence="4">
    <location>
        <begin position="31"/>
        <end position="374"/>
    </location>
</feature>
<comment type="caution">
    <text evidence="5">The sequence shown here is derived from an EMBL/GenBank/DDBJ whole genome shotgun (WGS) entry which is preliminary data.</text>
</comment>
<accession>A0A7C4RT83</accession>
<feature type="chain" id="PRO_5027855251" evidence="3">
    <location>
        <begin position="24"/>
        <end position="415"/>
    </location>
</feature>
<dbReference type="PANTHER" id="PTHR30483:SF37">
    <property type="entry name" value="ABC TRANSPORTER SUBSTRATE-BINDING PROTEIN"/>
    <property type="match status" value="1"/>
</dbReference>
<evidence type="ECO:0000313" key="5">
    <source>
        <dbReference type="EMBL" id="HGU33527.1"/>
    </source>
</evidence>
<proteinExistence type="inferred from homology"/>
<organism evidence="5">
    <name type="scientific">Desulfatirhabdium butyrativorans</name>
    <dbReference type="NCBI Taxonomy" id="340467"/>
    <lineage>
        <taxon>Bacteria</taxon>
        <taxon>Pseudomonadati</taxon>
        <taxon>Thermodesulfobacteriota</taxon>
        <taxon>Desulfobacteria</taxon>
        <taxon>Desulfobacterales</taxon>
        <taxon>Desulfatirhabdiaceae</taxon>
        <taxon>Desulfatirhabdium</taxon>
    </lineage>
</organism>
<dbReference type="AlphaFoldDB" id="A0A7C4RT83"/>
<protein>
    <submittedName>
        <fullName evidence="5">ABC transporter substrate-binding protein</fullName>
    </submittedName>
</protein>
<dbReference type="InterPro" id="IPR028082">
    <property type="entry name" value="Peripla_BP_I"/>
</dbReference>
<dbReference type="CDD" id="cd06338">
    <property type="entry name" value="PBP1_ABC_ligand_binding-like"/>
    <property type="match status" value="1"/>
</dbReference>
<dbReference type="EMBL" id="DSUH01000268">
    <property type="protein sequence ID" value="HGU33527.1"/>
    <property type="molecule type" value="Genomic_DNA"/>
</dbReference>
<evidence type="ECO:0000256" key="1">
    <source>
        <dbReference type="ARBA" id="ARBA00010062"/>
    </source>
</evidence>
<dbReference type="PANTHER" id="PTHR30483">
    <property type="entry name" value="LEUCINE-SPECIFIC-BINDING PROTEIN"/>
    <property type="match status" value="1"/>
</dbReference>
<dbReference type="Gene3D" id="3.40.50.2300">
    <property type="match status" value="2"/>
</dbReference>
<feature type="signal peptide" evidence="3">
    <location>
        <begin position="1"/>
        <end position="23"/>
    </location>
</feature>
<dbReference type="SUPFAM" id="SSF53822">
    <property type="entry name" value="Periplasmic binding protein-like I"/>
    <property type="match status" value="1"/>
</dbReference>
<evidence type="ECO:0000256" key="2">
    <source>
        <dbReference type="ARBA" id="ARBA00022729"/>
    </source>
</evidence>